<gene>
    <name evidence="3" type="ORF">BKA03_001553</name>
</gene>
<dbReference type="Gene3D" id="3.40.50.150">
    <property type="entry name" value="Vaccinia Virus protein VP39"/>
    <property type="match status" value="1"/>
</dbReference>
<evidence type="ECO:0000259" key="2">
    <source>
        <dbReference type="Pfam" id="PF13649"/>
    </source>
</evidence>
<protein>
    <submittedName>
        <fullName evidence="3">SAM-dependent methyltransferase</fullName>
    </submittedName>
</protein>
<proteinExistence type="predicted"/>
<sequence>MSDTEPRVTWEARYGASPVWSGRVNDTVRAWGDAHPPHPGGKALDLACGEGGDALWLAQAGWQVTGVDFASAAIARAKQAAAERGLTVTWFTADLATWAPDGAYGLVSLSFFHESRETRHAVWRVAASAVAQGGSLLITAHAPDADPTAPGPPAHRRFGLDELVDCIGEGWTLNYREASREAVGHHAGHVVTDMVAEFRREIAPGAPNAR</sequence>
<organism evidence="3 4">
    <name type="scientific">Demequina lutea</name>
    <dbReference type="NCBI Taxonomy" id="431489"/>
    <lineage>
        <taxon>Bacteria</taxon>
        <taxon>Bacillati</taxon>
        <taxon>Actinomycetota</taxon>
        <taxon>Actinomycetes</taxon>
        <taxon>Micrococcales</taxon>
        <taxon>Demequinaceae</taxon>
        <taxon>Demequina</taxon>
    </lineage>
</organism>
<keyword evidence="3" id="KW-0489">Methyltransferase</keyword>
<dbReference type="GO" id="GO:0008168">
    <property type="term" value="F:methyltransferase activity"/>
    <property type="evidence" value="ECO:0007669"/>
    <property type="project" value="UniProtKB-KW"/>
</dbReference>
<keyword evidence="4" id="KW-1185">Reference proteome</keyword>
<dbReference type="AlphaFoldDB" id="A0A7Y9Z9U7"/>
<evidence type="ECO:0000256" key="1">
    <source>
        <dbReference type="ARBA" id="ARBA00022679"/>
    </source>
</evidence>
<dbReference type="EMBL" id="JACBZO010000001">
    <property type="protein sequence ID" value="NYI41434.1"/>
    <property type="molecule type" value="Genomic_DNA"/>
</dbReference>
<comment type="caution">
    <text evidence="3">The sequence shown here is derived from an EMBL/GenBank/DDBJ whole genome shotgun (WGS) entry which is preliminary data.</text>
</comment>
<dbReference type="InterPro" id="IPR029063">
    <property type="entry name" value="SAM-dependent_MTases_sf"/>
</dbReference>
<dbReference type="RefSeq" id="WP_179397829.1">
    <property type="nucleotide sequence ID" value="NZ_JACBZO010000001.1"/>
</dbReference>
<dbReference type="InterPro" id="IPR041698">
    <property type="entry name" value="Methyltransf_25"/>
</dbReference>
<name>A0A7Y9Z9U7_9MICO</name>
<dbReference type="Proteomes" id="UP000547973">
    <property type="component" value="Unassembled WGS sequence"/>
</dbReference>
<dbReference type="PANTHER" id="PTHR43861:SF3">
    <property type="entry name" value="PUTATIVE (AFU_ORTHOLOGUE AFUA_2G14390)-RELATED"/>
    <property type="match status" value="1"/>
</dbReference>
<dbReference type="CDD" id="cd02440">
    <property type="entry name" value="AdoMet_MTases"/>
    <property type="match status" value="1"/>
</dbReference>
<feature type="domain" description="Methyltransferase" evidence="2">
    <location>
        <begin position="44"/>
        <end position="134"/>
    </location>
</feature>
<dbReference type="Pfam" id="PF13649">
    <property type="entry name" value="Methyltransf_25"/>
    <property type="match status" value="1"/>
</dbReference>
<dbReference type="SUPFAM" id="SSF53335">
    <property type="entry name" value="S-adenosyl-L-methionine-dependent methyltransferases"/>
    <property type="match status" value="1"/>
</dbReference>
<dbReference type="GO" id="GO:0032259">
    <property type="term" value="P:methylation"/>
    <property type="evidence" value="ECO:0007669"/>
    <property type="project" value="UniProtKB-KW"/>
</dbReference>
<accession>A0A7Y9Z9U7</accession>
<dbReference type="PANTHER" id="PTHR43861">
    <property type="entry name" value="TRANS-ACONITATE 2-METHYLTRANSFERASE-RELATED"/>
    <property type="match status" value="1"/>
</dbReference>
<reference evidence="3 4" key="1">
    <citation type="submission" date="2020-07" db="EMBL/GenBank/DDBJ databases">
        <title>Sequencing the genomes of 1000 actinobacteria strains.</title>
        <authorList>
            <person name="Klenk H.-P."/>
        </authorList>
    </citation>
    <scope>NUCLEOTIDE SEQUENCE [LARGE SCALE GENOMIC DNA]</scope>
    <source>
        <strain evidence="3 4">DSM 19970</strain>
    </source>
</reference>
<evidence type="ECO:0000313" key="4">
    <source>
        <dbReference type="Proteomes" id="UP000547973"/>
    </source>
</evidence>
<keyword evidence="1 3" id="KW-0808">Transferase</keyword>
<evidence type="ECO:0000313" key="3">
    <source>
        <dbReference type="EMBL" id="NYI41434.1"/>
    </source>
</evidence>